<dbReference type="Gene3D" id="1.10.10.10">
    <property type="entry name" value="Winged helix-like DNA-binding domain superfamily/Winged helix DNA-binding domain"/>
    <property type="match status" value="1"/>
</dbReference>
<dbReference type="PRINTS" id="PR00598">
    <property type="entry name" value="HTHMARR"/>
</dbReference>
<dbReference type="STRING" id="262898.GA0070564_10330"/>
<proteinExistence type="predicted"/>
<dbReference type="PANTHER" id="PTHR33164:SF99">
    <property type="entry name" value="MARR FAMILY REGULATORY PROTEIN"/>
    <property type="match status" value="1"/>
</dbReference>
<dbReference type="SMART" id="SM00347">
    <property type="entry name" value="HTH_MARR"/>
    <property type="match status" value="1"/>
</dbReference>
<reference evidence="3" key="1">
    <citation type="submission" date="2016-06" db="EMBL/GenBank/DDBJ databases">
        <authorList>
            <person name="Varghese N."/>
            <person name="Submissions Spin"/>
        </authorList>
    </citation>
    <scope>NUCLEOTIDE SEQUENCE [LARGE SCALE GENOMIC DNA]</scope>
    <source>
        <strain evidence="3">DSM 44830</strain>
    </source>
</reference>
<feature type="domain" description="HTH marR-type" evidence="1">
    <location>
        <begin position="27"/>
        <end position="163"/>
    </location>
</feature>
<gene>
    <name evidence="2" type="ORF">GA0070564_10330</name>
</gene>
<dbReference type="InterPro" id="IPR039422">
    <property type="entry name" value="MarR/SlyA-like"/>
</dbReference>
<evidence type="ECO:0000313" key="2">
    <source>
        <dbReference type="EMBL" id="SCF06817.1"/>
    </source>
</evidence>
<dbReference type="PANTHER" id="PTHR33164">
    <property type="entry name" value="TRANSCRIPTIONAL REGULATOR, MARR FAMILY"/>
    <property type="match status" value="1"/>
</dbReference>
<dbReference type="AlphaFoldDB" id="A0A1C4XEQ7"/>
<dbReference type="PROSITE" id="PS50995">
    <property type="entry name" value="HTH_MARR_2"/>
    <property type="match status" value="1"/>
</dbReference>
<dbReference type="GO" id="GO:0003700">
    <property type="term" value="F:DNA-binding transcription factor activity"/>
    <property type="evidence" value="ECO:0007669"/>
    <property type="project" value="InterPro"/>
</dbReference>
<evidence type="ECO:0000313" key="3">
    <source>
        <dbReference type="Proteomes" id="UP000199504"/>
    </source>
</evidence>
<evidence type="ECO:0000259" key="1">
    <source>
        <dbReference type="PROSITE" id="PS50995"/>
    </source>
</evidence>
<organism evidence="2 3">
    <name type="scientific">Micromonospora mirobrigensis</name>
    <dbReference type="NCBI Taxonomy" id="262898"/>
    <lineage>
        <taxon>Bacteria</taxon>
        <taxon>Bacillati</taxon>
        <taxon>Actinomycetota</taxon>
        <taxon>Actinomycetes</taxon>
        <taxon>Micromonosporales</taxon>
        <taxon>Micromonosporaceae</taxon>
        <taxon>Micromonospora</taxon>
    </lineage>
</organism>
<dbReference type="SUPFAM" id="SSF46785">
    <property type="entry name" value="Winged helix' DNA-binding domain"/>
    <property type="match status" value="1"/>
</dbReference>
<name>A0A1C4XEQ7_9ACTN</name>
<dbReference type="OrthoDB" id="5432081at2"/>
<dbReference type="GO" id="GO:0006950">
    <property type="term" value="P:response to stress"/>
    <property type="evidence" value="ECO:0007669"/>
    <property type="project" value="TreeGrafter"/>
</dbReference>
<dbReference type="EMBL" id="FMCX01000003">
    <property type="protein sequence ID" value="SCF06817.1"/>
    <property type="molecule type" value="Genomic_DNA"/>
</dbReference>
<dbReference type="InterPro" id="IPR000835">
    <property type="entry name" value="HTH_MarR-typ"/>
</dbReference>
<dbReference type="Pfam" id="PF12802">
    <property type="entry name" value="MarR_2"/>
    <property type="match status" value="1"/>
</dbReference>
<protein>
    <submittedName>
        <fullName evidence="2">DNA-binding transcriptional regulator, MarR family</fullName>
    </submittedName>
</protein>
<sequence length="169" mass="18969">MHSLHDVSCITGTLDGVTDTRWLDEDEQRAWRAYLRMQAQLTARLGRQLQADAGLSLADYEVLVQLTDAADGRLRPFELQRCLQWEQSRLSHHLARMQRRGLVERQECPEDARGAFVAITEAGRAAIETAAPGHVATVRRLFLDHLGRDQLRTLEQLADQVTAGIDADG</sequence>
<keyword evidence="3" id="KW-1185">Reference proteome</keyword>
<keyword evidence="2" id="KW-0238">DNA-binding</keyword>
<dbReference type="InterPro" id="IPR036388">
    <property type="entry name" value="WH-like_DNA-bd_sf"/>
</dbReference>
<accession>A0A1C4XEQ7</accession>
<dbReference type="Proteomes" id="UP000199504">
    <property type="component" value="Unassembled WGS sequence"/>
</dbReference>
<dbReference type="GO" id="GO:0003677">
    <property type="term" value="F:DNA binding"/>
    <property type="evidence" value="ECO:0007669"/>
    <property type="project" value="UniProtKB-KW"/>
</dbReference>
<dbReference type="InterPro" id="IPR036390">
    <property type="entry name" value="WH_DNA-bd_sf"/>
</dbReference>